<gene>
    <name evidence="10" type="ORF">HY221_01030</name>
</gene>
<evidence type="ECO:0000256" key="7">
    <source>
        <dbReference type="ARBA" id="ARBA00023157"/>
    </source>
</evidence>
<dbReference type="GO" id="GO:0003955">
    <property type="term" value="F:NAD(P)H dehydrogenase (quinone) activity"/>
    <property type="evidence" value="ECO:0007669"/>
    <property type="project" value="TreeGrafter"/>
</dbReference>
<keyword evidence="3" id="KW-0285">Flavoprotein</keyword>
<dbReference type="InterPro" id="IPR012999">
    <property type="entry name" value="Pyr_OxRdtase_I_AS"/>
</dbReference>
<protein>
    <submittedName>
        <fullName evidence="10">FAD-dependent oxidoreductase</fullName>
    </submittedName>
</protein>
<dbReference type="InterPro" id="IPR036188">
    <property type="entry name" value="FAD/NAD-bd_sf"/>
</dbReference>
<keyword evidence="4" id="KW-0274">FAD</keyword>
<organism evidence="10 11">
    <name type="scientific">Candidatus Sungiibacteriota bacterium</name>
    <dbReference type="NCBI Taxonomy" id="2750080"/>
    <lineage>
        <taxon>Bacteria</taxon>
        <taxon>Candidatus Sungiibacteriota</taxon>
    </lineage>
</organism>
<comment type="cofactor">
    <cofactor evidence="1">
        <name>FAD</name>
        <dbReference type="ChEBI" id="CHEBI:57692"/>
    </cofactor>
</comment>
<name>A0A932QXZ9_9BACT</name>
<dbReference type="PROSITE" id="PS00076">
    <property type="entry name" value="PYRIDINE_REDOX_1"/>
    <property type="match status" value="1"/>
</dbReference>
<dbReference type="PANTHER" id="PTHR43014:SF4">
    <property type="entry name" value="PYRIDINE NUCLEOTIDE-DISULFIDE OXIDOREDUCTASE RCLA-RELATED"/>
    <property type="match status" value="1"/>
</dbReference>
<evidence type="ECO:0000256" key="2">
    <source>
        <dbReference type="ARBA" id="ARBA00007532"/>
    </source>
</evidence>
<dbReference type="EMBL" id="JACQCR010000024">
    <property type="protein sequence ID" value="MBI3630905.1"/>
    <property type="molecule type" value="Genomic_DNA"/>
</dbReference>
<dbReference type="Pfam" id="PF07992">
    <property type="entry name" value="Pyr_redox_2"/>
    <property type="match status" value="1"/>
</dbReference>
<evidence type="ECO:0000256" key="8">
    <source>
        <dbReference type="ARBA" id="ARBA00023284"/>
    </source>
</evidence>
<proteinExistence type="inferred from homology"/>
<reference evidence="10" key="1">
    <citation type="submission" date="2020-07" db="EMBL/GenBank/DDBJ databases">
        <title>Huge and variable diversity of episymbiotic CPR bacteria and DPANN archaea in groundwater ecosystems.</title>
        <authorList>
            <person name="He C.Y."/>
            <person name="Keren R."/>
            <person name="Whittaker M."/>
            <person name="Farag I.F."/>
            <person name="Doudna J."/>
            <person name="Cate J.H.D."/>
            <person name="Banfield J.F."/>
        </authorList>
    </citation>
    <scope>NUCLEOTIDE SEQUENCE</scope>
    <source>
        <strain evidence="10">NC_groundwater_973_Pr1_S-0.2um_54_13</strain>
    </source>
</reference>
<dbReference type="SUPFAM" id="SSF51905">
    <property type="entry name" value="FAD/NAD(P)-binding domain"/>
    <property type="match status" value="1"/>
</dbReference>
<evidence type="ECO:0000313" key="11">
    <source>
        <dbReference type="Proteomes" id="UP000753196"/>
    </source>
</evidence>
<dbReference type="PRINTS" id="PR00411">
    <property type="entry name" value="PNDRDTASEI"/>
</dbReference>
<evidence type="ECO:0000313" key="10">
    <source>
        <dbReference type="EMBL" id="MBI3630905.1"/>
    </source>
</evidence>
<sequence length="184" mass="19729">MKNFDLIIIGGGAGAFAAAIRANELKVKTALVNDGIPLGGTCVNVGCVPSKTLLYAGEILHHAKHHGVAGIELEVKNFDFQKVVQDELSLVEKLRQEKYEKVLKNLEFVTPIEGKAKFVSQNEVEVNGEKLSSEKFIIAAGSTATVPPIEGMREVGFVTHIEALKMSKQPRGLIVIGAGPLGLE</sequence>
<dbReference type="Proteomes" id="UP000753196">
    <property type="component" value="Unassembled WGS sequence"/>
</dbReference>
<keyword evidence="5" id="KW-0521">NADP</keyword>
<keyword evidence="6" id="KW-0560">Oxidoreductase</keyword>
<feature type="non-terminal residue" evidence="10">
    <location>
        <position position="184"/>
    </location>
</feature>
<dbReference type="GO" id="GO:0016668">
    <property type="term" value="F:oxidoreductase activity, acting on a sulfur group of donors, NAD(P) as acceptor"/>
    <property type="evidence" value="ECO:0007669"/>
    <property type="project" value="InterPro"/>
</dbReference>
<evidence type="ECO:0000256" key="1">
    <source>
        <dbReference type="ARBA" id="ARBA00001974"/>
    </source>
</evidence>
<feature type="domain" description="FAD/NAD(P)-binding" evidence="9">
    <location>
        <begin position="4"/>
        <end position="184"/>
    </location>
</feature>
<evidence type="ECO:0000256" key="6">
    <source>
        <dbReference type="ARBA" id="ARBA00023002"/>
    </source>
</evidence>
<dbReference type="InterPro" id="IPR023753">
    <property type="entry name" value="FAD/NAD-binding_dom"/>
</dbReference>
<accession>A0A932QXZ9</accession>
<evidence type="ECO:0000256" key="5">
    <source>
        <dbReference type="ARBA" id="ARBA00022857"/>
    </source>
</evidence>
<dbReference type="GO" id="GO:0050660">
    <property type="term" value="F:flavin adenine dinucleotide binding"/>
    <property type="evidence" value="ECO:0007669"/>
    <property type="project" value="TreeGrafter"/>
</dbReference>
<dbReference type="Gene3D" id="3.50.50.60">
    <property type="entry name" value="FAD/NAD(P)-binding domain"/>
    <property type="match status" value="2"/>
</dbReference>
<evidence type="ECO:0000256" key="4">
    <source>
        <dbReference type="ARBA" id="ARBA00022827"/>
    </source>
</evidence>
<dbReference type="PRINTS" id="PR00368">
    <property type="entry name" value="FADPNR"/>
</dbReference>
<keyword evidence="7" id="KW-1015">Disulfide bond</keyword>
<dbReference type="PANTHER" id="PTHR43014">
    <property type="entry name" value="MERCURIC REDUCTASE"/>
    <property type="match status" value="1"/>
</dbReference>
<keyword evidence="8" id="KW-0676">Redox-active center</keyword>
<dbReference type="AlphaFoldDB" id="A0A932QXZ9"/>
<comment type="caution">
    <text evidence="10">The sequence shown here is derived from an EMBL/GenBank/DDBJ whole genome shotgun (WGS) entry which is preliminary data.</text>
</comment>
<evidence type="ECO:0000256" key="3">
    <source>
        <dbReference type="ARBA" id="ARBA00022630"/>
    </source>
</evidence>
<evidence type="ECO:0000259" key="9">
    <source>
        <dbReference type="Pfam" id="PF07992"/>
    </source>
</evidence>
<comment type="similarity">
    <text evidence="2">Belongs to the class-I pyridine nucleotide-disulfide oxidoreductase family.</text>
</comment>